<sequence>MTSQLRGILIGLVAGLAIAWLTGGTHLDAFLRVTGGGQYLLDTRVDESALGRIINIPAASLGEVSLQKRSWIFAGMYVFTLQLRPEIAAEPGRAISGLAVNVRLPGRVVATNATYVTAGTAAWDALPRDGLYLRTLAVHWAAVIILAAALAIGVGARRR</sequence>
<dbReference type="AlphaFoldDB" id="A0A537LFW7"/>
<evidence type="ECO:0000313" key="2">
    <source>
        <dbReference type="EMBL" id="TMJ06908.1"/>
    </source>
</evidence>
<keyword evidence="1" id="KW-0812">Transmembrane</keyword>
<accession>A0A537LFW7</accession>
<dbReference type="EMBL" id="VBAJ01000213">
    <property type="protein sequence ID" value="TMJ06908.1"/>
    <property type="molecule type" value="Genomic_DNA"/>
</dbReference>
<protein>
    <submittedName>
        <fullName evidence="2">Uncharacterized protein</fullName>
    </submittedName>
</protein>
<comment type="caution">
    <text evidence="2">The sequence shown here is derived from an EMBL/GenBank/DDBJ whole genome shotgun (WGS) entry which is preliminary data.</text>
</comment>
<keyword evidence="1" id="KW-0472">Membrane</keyword>
<organism evidence="2 3">
    <name type="scientific">Candidatus Segetimicrobium genomatis</name>
    <dbReference type="NCBI Taxonomy" id="2569760"/>
    <lineage>
        <taxon>Bacteria</taxon>
        <taxon>Bacillati</taxon>
        <taxon>Candidatus Sysuimicrobiota</taxon>
        <taxon>Candidatus Sysuimicrobiia</taxon>
        <taxon>Candidatus Sysuimicrobiales</taxon>
        <taxon>Candidatus Segetimicrobiaceae</taxon>
        <taxon>Candidatus Segetimicrobium</taxon>
    </lineage>
</organism>
<dbReference type="Proteomes" id="UP000318661">
    <property type="component" value="Unassembled WGS sequence"/>
</dbReference>
<evidence type="ECO:0000256" key="1">
    <source>
        <dbReference type="SAM" id="Phobius"/>
    </source>
</evidence>
<feature type="transmembrane region" description="Helical" evidence="1">
    <location>
        <begin position="7"/>
        <end position="27"/>
    </location>
</feature>
<proteinExistence type="predicted"/>
<name>A0A537LFW7_9BACT</name>
<feature type="transmembrane region" description="Helical" evidence="1">
    <location>
        <begin position="137"/>
        <end position="156"/>
    </location>
</feature>
<keyword evidence="1" id="KW-1133">Transmembrane helix</keyword>
<gene>
    <name evidence="2" type="ORF">E6G99_08390</name>
</gene>
<evidence type="ECO:0000313" key="3">
    <source>
        <dbReference type="Proteomes" id="UP000318661"/>
    </source>
</evidence>
<reference evidence="2 3" key="1">
    <citation type="journal article" date="2019" name="Nat. Microbiol.">
        <title>Mediterranean grassland soil C-N compound turnover is dependent on rainfall and depth, and is mediated by genomically divergent microorganisms.</title>
        <authorList>
            <person name="Diamond S."/>
            <person name="Andeer P.F."/>
            <person name="Li Z."/>
            <person name="Crits-Christoph A."/>
            <person name="Burstein D."/>
            <person name="Anantharaman K."/>
            <person name="Lane K.R."/>
            <person name="Thomas B.C."/>
            <person name="Pan C."/>
            <person name="Northen T.R."/>
            <person name="Banfield J.F."/>
        </authorList>
    </citation>
    <scope>NUCLEOTIDE SEQUENCE [LARGE SCALE GENOMIC DNA]</scope>
    <source>
        <strain evidence="2">NP_2</strain>
    </source>
</reference>